<evidence type="ECO:0000313" key="2">
    <source>
        <dbReference type="EMBL" id="OIT08731.1"/>
    </source>
</evidence>
<protein>
    <submittedName>
        <fullName evidence="2">F-boxlrr-repeat/kelch-repeat protein</fullName>
    </submittedName>
</protein>
<evidence type="ECO:0000313" key="3">
    <source>
        <dbReference type="Proteomes" id="UP000187609"/>
    </source>
</evidence>
<accession>A0A1J6JD72</accession>
<dbReference type="SMR" id="A0A1J6JD72"/>
<dbReference type="STRING" id="49451.A0A1J6JD72"/>
<dbReference type="SMART" id="SM00256">
    <property type="entry name" value="FBOX"/>
    <property type="match status" value="1"/>
</dbReference>
<dbReference type="NCBIfam" id="TIGR01640">
    <property type="entry name" value="F_box_assoc_1"/>
    <property type="match status" value="1"/>
</dbReference>
<dbReference type="EMBL" id="MJEQ01037183">
    <property type="protein sequence ID" value="OIT08731.1"/>
    <property type="molecule type" value="Genomic_DNA"/>
</dbReference>
<name>A0A1J6JD72_NICAT</name>
<dbReference type="Pfam" id="PF08268">
    <property type="entry name" value="FBA_3"/>
    <property type="match status" value="1"/>
</dbReference>
<dbReference type="Gene3D" id="1.20.1280.50">
    <property type="match status" value="1"/>
</dbReference>
<dbReference type="InterPro" id="IPR050796">
    <property type="entry name" value="SCF_F-box_component"/>
</dbReference>
<reference evidence="2" key="1">
    <citation type="submission" date="2016-11" db="EMBL/GenBank/DDBJ databases">
        <title>The genome of Nicotiana attenuata.</title>
        <authorList>
            <person name="Xu S."/>
            <person name="Brockmoeller T."/>
            <person name="Gaquerel E."/>
            <person name="Navarro A."/>
            <person name="Kuhl H."/>
            <person name="Gase K."/>
            <person name="Ling Z."/>
            <person name="Zhou W."/>
            <person name="Kreitzer C."/>
            <person name="Stanke M."/>
            <person name="Tang H."/>
            <person name="Lyons E."/>
            <person name="Pandey P."/>
            <person name="Pandey S.P."/>
            <person name="Timmermann B."/>
            <person name="Baldwin I.T."/>
        </authorList>
    </citation>
    <scope>NUCLEOTIDE SEQUENCE [LARGE SCALE GENOMIC DNA]</scope>
    <source>
        <strain evidence="2">UT</strain>
    </source>
</reference>
<dbReference type="Proteomes" id="UP000187609">
    <property type="component" value="Unassembled WGS sequence"/>
</dbReference>
<dbReference type="SUPFAM" id="SSF81383">
    <property type="entry name" value="F-box domain"/>
    <property type="match status" value="1"/>
</dbReference>
<dbReference type="CDD" id="cd22157">
    <property type="entry name" value="F-box_AtFBW1-like"/>
    <property type="match status" value="1"/>
</dbReference>
<dbReference type="PROSITE" id="PS50181">
    <property type="entry name" value="FBOX"/>
    <property type="match status" value="1"/>
</dbReference>
<gene>
    <name evidence="2" type="ORF">A4A49_22720</name>
</gene>
<dbReference type="InterPro" id="IPR017451">
    <property type="entry name" value="F-box-assoc_interact_dom"/>
</dbReference>
<dbReference type="InterPro" id="IPR001810">
    <property type="entry name" value="F-box_dom"/>
</dbReference>
<dbReference type="AlphaFoldDB" id="A0A1J6JD72"/>
<feature type="domain" description="F-box" evidence="1">
    <location>
        <begin position="20"/>
        <end position="65"/>
    </location>
</feature>
<comment type="caution">
    <text evidence="2">The sequence shown here is derived from an EMBL/GenBank/DDBJ whole genome shotgun (WGS) entry which is preliminary data.</text>
</comment>
<proteinExistence type="predicted"/>
<organism evidence="2 3">
    <name type="scientific">Nicotiana attenuata</name>
    <name type="common">Coyote tobacco</name>
    <dbReference type="NCBI Taxonomy" id="49451"/>
    <lineage>
        <taxon>Eukaryota</taxon>
        <taxon>Viridiplantae</taxon>
        <taxon>Streptophyta</taxon>
        <taxon>Embryophyta</taxon>
        <taxon>Tracheophyta</taxon>
        <taxon>Spermatophyta</taxon>
        <taxon>Magnoliopsida</taxon>
        <taxon>eudicotyledons</taxon>
        <taxon>Gunneridae</taxon>
        <taxon>Pentapetalae</taxon>
        <taxon>asterids</taxon>
        <taxon>lamiids</taxon>
        <taxon>Solanales</taxon>
        <taxon>Solanaceae</taxon>
        <taxon>Nicotianoideae</taxon>
        <taxon>Nicotianeae</taxon>
        <taxon>Nicotiana</taxon>
    </lineage>
</organism>
<dbReference type="InterPro" id="IPR036047">
    <property type="entry name" value="F-box-like_dom_sf"/>
</dbReference>
<evidence type="ECO:0000259" key="1">
    <source>
        <dbReference type="PROSITE" id="PS50181"/>
    </source>
</evidence>
<dbReference type="PANTHER" id="PTHR31672">
    <property type="entry name" value="BNACNNG10540D PROTEIN"/>
    <property type="match status" value="1"/>
</dbReference>
<sequence>MESKSRAVSSSSSSSKAKMIISFTILSKDIAMDIFSRLPTNSLGKLRCVCKEWKTLISDPEFKSLHRARSSQKPNIIFVHSRSATANKCSCSTTTRLRMSPKIDCTTRVCMSSVDFEGNPNFDFTLTFDGWVNLLPSKGELICFVGTEGFSVCNPSTRELVKLACCTSIPPTCDGSAFGYIKERNEYILVNARGIDNDTGCEVMRWTDGCCLKDRSWKVVSAKCPYYLRSWGVLVDAMFYWIGCRDKNNDFKIDAIVSFDLGKEEFSTVVLPEGRFHPERVLLLMKMKEMLCLVYLSEDNSTMDIWMLKDSKNYMWVKEYRIDLGIFDLSKRFITPMDHREGKILLNVKSESCLEWYDVENKCFMRINNLKSRRWIWCGLCTDGLFSLGS</sequence>
<dbReference type="Pfam" id="PF00646">
    <property type="entry name" value="F-box"/>
    <property type="match status" value="1"/>
</dbReference>
<dbReference type="OMA" id="ESCLEWY"/>
<dbReference type="KEGG" id="nau:109231783"/>
<keyword evidence="3" id="KW-1185">Reference proteome</keyword>
<dbReference type="OrthoDB" id="1268017at2759"/>
<dbReference type="PANTHER" id="PTHR31672:SF13">
    <property type="entry name" value="F-BOX PROTEIN CPR30-LIKE"/>
    <property type="match status" value="1"/>
</dbReference>
<dbReference type="InterPro" id="IPR013187">
    <property type="entry name" value="F-box-assoc_dom_typ3"/>
</dbReference>
<dbReference type="Gramene" id="OIT08731">
    <property type="protein sequence ID" value="OIT08731"/>
    <property type="gene ID" value="A4A49_22720"/>
</dbReference>